<evidence type="ECO:0000256" key="1">
    <source>
        <dbReference type="ARBA" id="ARBA00009995"/>
    </source>
</evidence>
<proteinExistence type="inferred from homology"/>
<evidence type="ECO:0000313" key="5">
    <source>
        <dbReference type="EMBL" id="KAJ4753366.1"/>
    </source>
</evidence>
<dbReference type="GO" id="GO:0080043">
    <property type="term" value="F:quercetin 3-O-glucosyltransferase activity"/>
    <property type="evidence" value="ECO:0007669"/>
    <property type="project" value="TreeGrafter"/>
</dbReference>
<dbReference type="PANTHER" id="PTHR11926">
    <property type="entry name" value="GLUCOSYL/GLUCURONOSYL TRANSFERASES"/>
    <property type="match status" value="1"/>
</dbReference>
<evidence type="ECO:0000256" key="2">
    <source>
        <dbReference type="ARBA" id="ARBA00022679"/>
    </source>
</evidence>
<reference evidence="5" key="1">
    <citation type="submission" date="2022-08" db="EMBL/GenBank/DDBJ databases">
        <authorList>
            <person name="Marques A."/>
        </authorList>
    </citation>
    <scope>NUCLEOTIDE SEQUENCE</scope>
    <source>
        <strain evidence="5">RhyPub2mFocal</strain>
        <tissue evidence="5">Leaves</tissue>
    </source>
</reference>
<gene>
    <name evidence="5" type="ORF">LUZ62_087771</name>
</gene>
<dbReference type="SUPFAM" id="SSF53756">
    <property type="entry name" value="UDP-Glycosyltransferase/glycogen phosphorylase"/>
    <property type="match status" value="1"/>
</dbReference>
<evidence type="ECO:0000256" key="3">
    <source>
        <dbReference type="RuleBase" id="RU003718"/>
    </source>
</evidence>
<sequence length="480" mass="53595">MNTTKSHAVFLPYPAQGHITPLLKLAKLLYHSKGFHITFINTEFNHKRLLRSRGPESVRGLPDFCFETIPDGLSESDQDATQDIPALCEATRRTCPGKLKELILRIEKEEGVPPVTCIVADGAMGFAVYPAQELGLPAFLFFTTSACGFLGYLHYAQLVEKGYTPFKDESLFTDEYLNTPLDWVVGMKNARLRDMPTFIQTTDPDDIMVNINIKQCEDDAPRATGIILNTFNDLKHEALQAILSRLPNTYTVGPISPLVRCIPKSDPIASIGSNLWKEDTGCMEWLDKQAAASVVYVNYGSITTMTAEQLLEFAWGLAFSSYPFFWVLRGDLVQGSGAVLPKEYLEEIEGRGVIVGWCNQEDVLAHPAIGGYLSHCGWNSTIESIYEGVPMICWPFFAEQTTNCKYLCNEWGMGIEIGGNVKRGEVEAVVRELMEGEKGKEMRQKAGEWKVKARAAINVGGSSYRNLDKLVEEMNQFKRN</sequence>
<dbReference type="PROSITE" id="PS00375">
    <property type="entry name" value="UDPGT"/>
    <property type="match status" value="1"/>
</dbReference>
<dbReference type="InterPro" id="IPR002213">
    <property type="entry name" value="UDP_glucos_trans"/>
</dbReference>
<name>A0AAV8CDE1_9POAL</name>
<evidence type="ECO:0000256" key="4">
    <source>
        <dbReference type="RuleBase" id="RU362057"/>
    </source>
</evidence>
<dbReference type="PANTHER" id="PTHR11926:SF970">
    <property type="entry name" value="GLYCOSYLTRANSFERASE"/>
    <property type="match status" value="1"/>
</dbReference>
<dbReference type="FunFam" id="3.40.50.2000:FF:000027">
    <property type="entry name" value="Glycosyltransferase"/>
    <property type="match status" value="1"/>
</dbReference>
<protein>
    <recommendedName>
        <fullName evidence="4">Glycosyltransferase</fullName>
        <ecNumber evidence="4">2.4.1.-</ecNumber>
    </recommendedName>
</protein>
<evidence type="ECO:0000313" key="6">
    <source>
        <dbReference type="Proteomes" id="UP001140206"/>
    </source>
</evidence>
<dbReference type="CDD" id="cd03784">
    <property type="entry name" value="GT1_Gtf-like"/>
    <property type="match status" value="1"/>
</dbReference>
<comment type="caution">
    <text evidence="5">The sequence shown here is derived from an EMBL/GenBank/DDBJ whole genome shotgun (WGS) entry which is preliminary data.</text>
</comment>
<dbReference type="Pfam" id="PF00201">
    <property type="entry name" value="UDPGT"/>
    <property type="match status" value="1"/>
</dbReference>
<organism evidence="5 6">
    <name type="scientific">Rhynchospora pubera</name>
    <dbReference type="NCBI Taxonomy" id="906938"/>
    <lineage>
        <taxon>Eukaryota</taxon>
        <taxon>Viridiplantae</taxon>
        <taxon>Streptophyta</taxon>
        <taxon>Embryophyta</taxon>
        <taxon>Tracheophyta</taxon>
        <taxon>Spermatophyta</taxon>
        <taxon>Magnoliopsida</taxon>
        <taxon>Liliopsida</taxon>
        <taxon>Poales</taxon>
        <taxon>Cyperaceae</taxon>
        <taxon>Cyperoideae</taxon>
        <taxon>Rhynchosporeae</taxon>
        <taxon>Rhynchospora</taxon>
    </lineage>
</organism>
<dbReference type="Proteomes" id="UP001140206">
    <property type="component" value="Chromosome 5"/>
</dbReference>
<comment type="similarity">
    <text evidence="1 3">Belongs to the UDP-glycosyltransferase family.</text>
</comment>
<dbReference type="AlphaFoldDB" id="A0AAV8CDE1"/>
<dbReference type="FunFam" id="3.40.50.2000:FF:000055">
    <property type="entry name" value="Glycosyltransferase"/>
    <property type="match status" value="1"/>
</dbReference>
<dbReference type="EMBL" id="JAMFTS010000005">
    <property type="protein sequence ID" value="KAJ4753366.1"/>
    <property type="molecule type" value="Genomic_DNA"/>
</dbReference>
<dbReference type="GO" id="GO:0080044">
    <property type="term" value="F:quercetin 7-O-glucosyltransferase activity"/>
    <property type="evidence" value="ECO:0007669"/>
    <property type="project" value="TreeGrafter"/>
</dbReference>
<dbReference type="Gene3D" id="3.40.50.2000">
    <property type="entry name" value="Glycogen Phosphorylase B"/>
    <property type="match status" value="2"/>
</dbReference>
<keyword evidence="3" id="KW-0328">Glycosyltransferase</keyword>
<keyword evidence="6" id="KW-1185">Reference proteome</keyword>
<dbReference type="EC" id="2.4.1.-" evidence="4"/>
<accession>A0AAV8CDE1</accession>
<keyword evidence="2 3" id="KW-0808">Transferase</keyword>
<dbReference type="InterPro" id="IPR035595">
    <property type="entry name" value="UDP_glycos_trans_CS"/>
</dbReference>